<feature type="compositionally biased region" description="Basic and acidic residues" evidence="1">
    <location>
        <begin position="68"/>
        <end position="77"/>
    </location>
</feature>
<protein>
    <recommendedName>
        <fullName evidence="2">Reverse transcriptase/retrotransposon-derived protein RNase H-like domain-containing protein</fullName>
    </recommendedName>
</protein>
<feature type="region of interest" description="Disordered" evidence="1">
    <location>
        <begin position="61"/>
        <end position="81"/>
    </location>
</feature>
<gene>
    <name evidence="3" type="ORF">CK203_065070</name>
</gene>
<dbReference type="InterPro" id="IPR041577">
    <property type="entry name" value="RT_RNaseH_2"/>
</dbReference>
<comment type="caution">
    <text evidence="3">The sequence shown here is derived from an EMBL/GenBank/DDBJ whole genome shotgun (WGS) entry which is preliminary data.</text>
</comment>
<dbReference type="InterPro" id="IPR043128">
    <property type="entry name" value="Rev_trsase/Diguanyl_cyclase"/>
</dbReference>
<dbReference type="PANTHER" id="PTHR33064:SF40">
    <property type="entry name" value="REVERSE TRANSCRIPTASE_RETROTRANSPOSON-DERIVED PROTEIN RNASE H-LIKE DOMAIN-CONTAINING PROTEIN"/>
    <property type="match status" value="1"/>
</dbReference>
<reference evidence="3 4" key="1">
    <citation type="journal article" date="2018" name="PLoS Genet.">
        <title>Population sequencing reveals clonal diversity and ancestral inbreeding in the grapevine cultivar Chardonnay.</title>
        <authorList>
            <person name="Roach M.J."/>
            <person name="Johnson D.L."/>
            <person name="Bohlmann J."/>
            <person name="van Vuuren H.J."/>
            <person name="Jones S.J."/>
            <person name="Pretorius I.S."/>
            <person name="Schmidt S.A."/>
            <person name="Borneman A.R."/>
        </authorList>
    </citation>
    <scope>NUCLEOTIDE SEQUENCE [LARGE SCALE GENOMIC DNA]</scope>
    <source>
        <strain evidence="4">cv. Chardonnay</strain>
        <tissue evidence="3">Leaf</tissue>
    </source>
</reference>
<sequence length="208" mass="23275">MVPTEPFNVKVANGDPLKCQGRFENVSVLLQGIPFTKYSLFITVDWVGYGVRSPLAEQLGTVEPKQLPPEREIDHPHQSQRGTEPINVWPYRFPIPPLMICLTNYMGQPSLLNLISDQVITRHHKFFIKLGKCAFGQQEVEYLGHIVTPQGMDGRSRDAFKALKQAMTSIPTLAMPNFNEPFFIEFDASSAGIGAVLTQQGRPIAFMS</sequence>
<evidence type="ECO:0000256" key="1">
    <source>
        <dbReference type="SAM" id="MobiDB-lite"/>
    </source>
</evidence>
<feature type="domain" description="Reverse transcriptase/retrotransposon-derived protein RNase H-like" evidence="2">
    <location>
        <begin position="156"/>
        <end position="208"/>
    </location>
</feature>
<dbReference type="AlphaFoldDB" id="A0A438FP52"/>
<evidence type="ECO:0000313" key="4">
    <source>
        <dbReference type="Proteomes" id="UP000288805"/>
    </source>
</evidence>
<dbReference type="SUPFAM" id="SSF56672">
    <property type="entry name" value="DNA/RNA polymerases"/>
    <property type="match status" value="1"/>
</dbReference>
<organism evidence="3 4">
    <name type="scientific">Vitis vinifera</name>
    <name type="common">Grape</name>
    <dbReference type="NCBI Taxonomy" id="29760"/>
    <lineage>
        <taxon>Eukaryota</taxon>
        <taxon>Viridiplantae</taxon>
        <taxon>Streptophyta</taxon>
        <taxon>Embryophyta</taxon>
        <taxon>Tracheophyta</taxon>
        <taxon>Spermatophyta</taxon>
        <taxon>Magnoliopsida</taxon>
        <taxon>eudicotyledons</taxon>
        <taxon>Gunneridae</taxon>
        <taxon>Pentapetalae</taxon>
        <taxon>rosids</taxon>
        <taxon>Vitales</taxon>
        <taxon>Vitaceae</taxon>
        <taxon>Viteae</taxon>
        <taxon>Vitis</taxon>
    </lineage>
</organism>
<dbReference type="Pfam" id="PF17919">
    <property type="entry name" value="RT_RNaseH_2"/>
    <property type="match status" value="1"/>
</dbReference>
<dbReference type="InterPro" id="IPR051320">
    <property type="entry name" value="Viral_Replic_Matur_Polypro"/>
</dbReference>
<name>A0A438FP52_VITVI</name>
<evidence type="ECO:0000259" key="2">
    <source>
        <dbReference type="Pfam" id="PF17919"/>
    </source>
</evidence>
<dbReference type="PANTHER" id="PTHR33064">
    <property type="entry name" value="POL PROTEIN"/>
    <property type="match status" value="1"/>
</dbReference>
<dbReference type="Gene3D" id="3.30.70.270">
    <property type="match status" value="1"/>
</dbReference>
<accession>A0A438FP52</accession>
<proteinExistence type="predicted"/>
<evidence type="ECO:0000313" key="3">
    <source>
        <dbReference type="EMBL" id="RVW61740.1"/>
    </source>
</evidence>
<dbReference type="EMBL" id="QGNW01000810">
    <property type="protein sequence ID" value="RVW61740.1"/>
    <property type="molecule type" value="Genomic_DNA"/>
</dbReference>
<dbReference type="Proteomes" id="UP000288805">
    <property type="component" value="Unassembled WGS sequence"/>
</dbReference>
<dbReference type="InterPro" id="IPR043502">
    <property type="entry name" value="DNA/RNA_pol_sf"/>
</dbReference>